<accession>A0ABT7WLL3</accession>
<name>A0ABT7WLL3_9GAMM</name>
<evidence type="ECO:0000313" key="3">
    <source>
        <dbReference type="Proteomes" id="UP001168524"/>
    </source>
</evidence>
<feature type="chain" id="PRO_5047177833" evidence="1">
    <location>
        <begin position="28"/>
        <end position="355"/>
    </location>
</feature>
<sequence length="355" mass="37409">MKTVYLKPLLSALLLTSSSLVASSVFAGASVGSDKADAIKGHNKVVIAEFGVEFYTQRFATATAGGMAGSSSSAIVATLTGVSDTTMQAITDQAYADTVTALKQAGFEVVEPTTLLANPDYQKLAEKYGVNSPYQFNDKELVKGETTISKIFAPTGQKAYFSSGTARGDFKQRVDVQNQGRGMKEGELAKALGVTLLHVNYLANFAEPHSKKPGVLASLSSNAKSSIGYVPELVAEDTAFQFVTDAGARTFTTSRRPRHTGAVYLSDNLEANQNIFQSVESTSAESKKKEAIGNATSAVVSGLFSLATGSGIGGHNSKKATYDVSPNSEEAFKQTYENLISQSATAMAAKLAQNK</sequence>
<proteinExistence type="predicted"/>
<feature type="signal peptide" evidence="1">
    <location>
        <begin position="1"/>
        <end position="27"/>
    </location>
</feature>
<dbReference type="EMBL" id="JAUDZE010000001">
    <property type="protein sequence ID" value="MDN0013532.1"/>
    <property type="molecule type" value="Genomic_DNA"/>
</dbReference>
<gene>
    <name evidence="2" type="ORF">QTA56_04645</name>
</gene>
<keyword evidence="3" id="KW-1185">Reference proteome</keyword>
<protein>
    <submittedName>
        <fullName evidence="2">Uncharacterized protein</fullName>
    </submittedName>
</protein>
<organism evidence="2 3">
    <name type="scientific">Acinetobacter thutiue</name>
    <dbReference type="NCBI Taxonomy" id="2998078"/>
    <lineage>
        <taxon>Bacteria</taxon>
        <taxon>Pseudomonadati</taxon>
        <taxon>Pseudomonadota</taxon>
        <taxon>Gammaproteobacteria</taxon>
        <taxon>Moraxellales</taxon>
        <taxon>Moraxellaceae</taxon>
        <taxon>Acinetobacter</taxon>
    </lineage>
</organism>
<keyword evidence="1" id="KW-0732">Signal</keyword>
<dbReference type="RefSeq" id="WP_267979756.1">
    <property type="nucleotide sequence ID" value="NZ_JAPQKF010000001.1"/>
</dbReference>
<comment type="caution">
    <text evidence="2">The sequence shown here is derived from an EMBL/GenBank/DDBJ whole genome shotgun (WGS) entry which is preliminary data.</text>
</comment>
<dbReference type="Proteomes" id="UP001168524">
    <property type="component" value="Unassembled WGS sequence"/>
</dbReference>
<evidence type="ECO:0000313" key="2">
    <source>
        <dbReference type="EMBL" id="MDN0013532.1"/>
    </source>
</evidence>
<reference evidence="2" key="1">
    <citation type="submission" date="2023-06" db="EMBL/GenBank/DDBJ databases">
        <title>Two novel species of Acinetobacter isolated from motorbike repairing workshop in Vietnam.</title>
        <authorList>
            <person name="Le N.T.T."/>
        </authorList>
    </citation>
    <scope>NUCLEOTIDE SEQUENCE</scope>
    <source>
        <strain evidence="2">VNH17</strain>
    </source>
</reference>
<evidence type="ECO:0000256" key="1">
    <source>
        <dbReference type="SAM" id="SignalP"/>
    </source>
</evidence>